<evidence type="ECO:0000259" key="10">
    <source>
        <dbReference type="Pfam" id="PF05922"/>
    </source>
</evidence>
<comment type="caution">
    <text evidence="11">The sequence shown here is derived from an EMBL/GenBank/DDBJ whole genome shotgun (WGS) entry which is preliminary data.</text>
</comment>
<dbReference type="PANTHER" id="PTHR43806:SF58">
    <property type="entry name" value="ALKALINE PROTEASE 1-RELATED"/>
    <property type="match status" value="1"/>
</dbReference>
<dbReference type="InterPro" id="IPR036852">
    <property type="entry name" value="Peptidase_S8/S53_dom_sf"/>
</dbReference>
<keyword evidence="12" id="KW-1185">Reference proteome</keyword>
<keyword evidence="5 6" id="KW-0720">Serine protease</keyword>
<dbReference type="Gene3D" id="3.40.50.200">
    <property type="entry name" value="Peptidase S8/S53 domain"/>
    <property type="match status" value="1"/>
</dbReference>
<evidence type="ECO:0000256" key="5">
    <source>
        <dbReference type="ARBA" id="ARBA00022825"/>
    </source>
</evidence>
<evidence type="ECO:0000313" key="12">
    <source>
        <dbReference type="Proteomes" id="UP000652219"/>
    </source>
</evidence>
<feature type="domain" description="Peptidase S8/S53" evidence="9">
    <location>
        <begin position="153"/>
        <end position="386"/>
    </location>
</feature>
<feature type="active site" description="Charge relay system" evidence="6">
    <location>
        <position position="365"/>
    </location>
</feature>
<feature type="signal peptide" evidence="8">
    <location>
        <begin position="1"/>
        <end position="17"/>
    </location>
</feature>
<dbReference type="InterPro" id="IPR037045">
    <property type="entry name" value="S8pro/Inhibitor_I9_sf"/>
</dbReference>
<keyword evidence="4 6" id="KW-0378">Hydrolase</keyword>
<dbReference type="FunFam" id="3.40.50.200:FF:000007">
    <property type="entry name" value="Subtilisin-like serine protease"/>
    <property type="match status" value="1"/>
</dbReference>
<accession>A0A8H6INM3</accession>
<dbReference type="EMBL" id="WIGN01000560">
    <property type="protein sequence ID" value="KAF6788491.1"/>
    <property type="molecule type" value="Genomic_DNA"/>
</dbReference>
<dbReference type="PANTHER" id="PTHR43806">
    <property type="entry name" value="PEPTIDASE S8"/>
    <property type="match status" value="1"/>
</dbReference>
<dbReference type="PROSITE" id="PS00137">
    <property type="entry name" value="SUBTILASE_HIS"/>
    <property type="match status" value="1"/>
</dbReference>
<feature type="active site" description="Charge relay system" evidence="6">
    <location>
        <position position="191"/>
    </location>
</feature>
<evidence type="ECO:0000256" key="3">
    <source>
        <dbReference type="ARBA" id="ARBA00022729"/>
    </source>
</evidence>
<dbReference type="PROSITE" id="PS00138">
    <property type="entry name" value="SUBTILASE_SER"/>
    <property type="match status" value="1"/>
</dbReference>
<feature type="active site" description="Charge relay system" evidence="6">
    <location>
        <position position="159"/>
    </location>
</feature>
<evidence type="ECO:0000313" key="11">
    <source>
        <dbReference type="EMBL" id="KAF6788491.1"/>
    </source>
</evidence>
<evidence type="ECO:0000256" key="6">
    <source>
        <dbReference type="PROSITE-ProRule" id="PRU01240"/>
    </source>
</evidence>
<dbReference type="Pfam" id="PF00082">
    <property type="entry name" value="Peptidase_S8"/>
    <property type="match status" value="1"/>
</dbReference>
<proteinExistence type="inferred from homology"/>
<keyword evidence="3 8" id="KW-0732">Signal</keyword>
<dbReference type="InterPro" id="IPR050131">
    <property type="entry name" value="Peptidase_S8_subtilisin-like"/>
</dbReference>
<evidence type="ECO:0000256" key="2">
    <source>
        <dbReference type="ARBA" id="ARBA00022670"/>
    </source>
</evidence>
<dbReference type="PROSITE" id="PS51892">
    <property type="entry name" value="SUBTILASE"/>
    <property type="match status" value="1"/>
</dbReference>
<keyword evidence="2 6" id="KW-0645">Protease</keyword>
<reference evidence="11 12" key="1">
    <citation type="journal article" date="2020" name="Phytopathology">
        <title>Genome Sequence Resources of Colletotrichum truncatum, C. plurivorum, C. musicola, and C. sojae: Four Species Pathogenic to Soybean (Glycine max).</title>
        <authorList>
            <person name="Rogerio F."/>
            <person name="Boufleur T.R."/>
            <person name="Ciampi-Guillardi M."/>
            <person name="Sukno S.A."/>
            <person name="Thon M.R."/>
            <person name="Massola Junior N.S."/>
            <person name="Baroncelli R."/>
        </authorList>
    </citation>
    <scope>NUCLEOTIDE SEQUENCE [LARGE SCALE GENOMIC DNA]</scope>
    <source>
        <strain evidence="11 12">LFN0009</strain>
    </source>
</reference>
<dbReference type="InterPro" id="IPR022398">
    <property type="entry name" value="Peptidase_S8_His-AS"/>
</dbReference>
<dbReference type="SUPFAM" id="SSF52743">
    <property type="entry name" value="Subtilisin-like"/>
    <property type="match status" value="1"/>
</dbReference>
<evidence type="ECO:0000256" key="8">
    <source>
        <dbReference type="SAM" id="SignalP"/>
    </source>
</evidence>
<dbReference type="InterPro" id="IPR010259">
    <property type="entry name" value="S8pro/Inhibitor_I9"/>
</dbReference>
<dbReference type="InterPro" id="IPR034193">
    <property type="entry name" value="PCSK9_ProteinaseK-like"/>
</dbReference>
<dbReference type="GO" id="GO:0006508">
    <property type="term" value="P:proteolysis"/>
    <property type="evidence" value="ECO:0007669"/>
    <property type="project" value="UniProtKB-KW"/>
</dbReference>
<dbReference type="GO" id="GO:0005576">
    <property type="term" value="C:extracellular region"/>
    <property type="evidence" value="ECO:0007669"/>
    <property type="project" value="UniProtKB-ARBA"/>
</dbReference>
<dbReference type="InterPro" id="IPR023828">
    <property type="entry name" value="Peptidase_S8_Ser-AS"/>
</dbReference>
<comment type="similarity">
    <text evidence="1 6 7">Belongs to the peptidase S8 family.</text>
</comment>
<dbReference type="Gene3D" id="3.30.70.80">
    <property type="entry name" value="Peptidase S8 propeptide/proteinase inhibitor I9"/>
    <property type="match status" value="1"/>
</dbReference>
<evidence type="ECO:0000259" key="9">
    <source>
        <dbReference type="Pfam" id="PF00082"/>
    </source>
</evidence>
<organism evidence="11 12">
    <name type="scientific">Colletotrichum sojae</name>
    <dbReference type="NCBI Taxonomy" id="2175907"/>
    <lineage>
        <taxon>Eukaryota</taxon>
        <taxon>Fungi</taxon>
        <taxon>Dikarya</taxon>
        <taxon>Ascomycota</taxon>
        <taxon>Pezizomycotina</taxon>
        <taxon>Sordariomycetes</taxon>
        <taxon>Hypocreomycetidae</taxon>
        <taxon>Glomerellales</taxon>
        <taxon>Glomerellaceae</taxon>
        <taxon>Colletotrichum</taxon>
        <taxon>Colletotrichum orchidearum species complex</taxon>
    </lineage>
</organism>
<dbReference type="AlphaFoldDB" id="A0A8H6INM3"/>
<feature type="domain" description="Inhibitor I9" evidence="10">
    <location>
        <begin position="30"/>
        <end position="107"/>
    </location>
</feature>
<evidence type="ECO:0000256" key="7">
    <source>
        <dbReference type="RuleBase" id="RU003355"/>
    </source>
</evidence>
<dbReference type="InterPro" id="IPR000209">
    <property type="entry name" value="Peptidase_S8/S53_dom"/>
</dbReference>
<gene>
    <name evidence="11" type="ORF">CSOJ01_14987</name>
</gene>
<dbReference type="Pfam" id="PF05922">
    <property type="entry name" value="Inhibitor_I9"/>
    <property type="match status" value="1"/>
</dbReference>
<dbReference type="PROSITE" id="PS00136">
    <property type="entry name" value="SUBTILASE_ASP"/>
    <property type="match status" value="1"/>
</dbReference>
<dbReference type="Proteomes" id="UP000652219">
    <property type="component" value="Unassembled WGS sequence"/>
</dbReference>
<evidence type="ECO:0000256" key="1">
    <source>
        <dbReference type="ARBA" id="ARBA00011073"/>
    </source>
</evidence>
<name>A0A8H6INM3_9PEZI</name>
<protein>
    <submittedName>
        <fullName evidence="11">Alkaline serine protease alp1</fullName>
    </submittedName>
</protein>
<dbReference type="PRINTS" id="PR00723">
    <property type="entry name" value="SUBTILISIN"/>
</dbReference>
<dbReference type="SUPFAM" id="SSF54897">
    <property type="entry name" value="Protease propeptides/inhibitors"/>
    <property type="match status" value="1"/>
</dbReference>
<dbReference type="InterPro" id="IPR015500">
    <property type="entry name" value="Peptidase_S8_subtilisin-rel"/>
</dbReference>
<dbReference type="GO" id="GO:0004252">
    <property type="term" value="F:serine-type endopeptidase activity"/>
    <property type="evidence" value="ECO:0007669"/>
    <property type="project" value="UniProtKB-UniRule"/>
</dbReference>
<dbReference type="CDD" id="cd04077">
    <property type="entry name" value="Peptidases_S8_PCSK9_ProteinaseK_like"/>
    <property type="match status" value="1"/>
</dbReference>
<feature type="chain" id="PRO_5034570020" evidence="8">
    <location>
        <begin position="18"/>
        <end position="421"/>
    </location>
</feature>
<dbReference type="InterPro" id="IPR023827">
    <property type="entry name" value="Peptidase_S8_Asp-AS"/>
</dbReference>
<evidence type="ECO:0000256" key="4">
    <source>
        <dbReference type="ARBA" id="ARBA00022801"/>
    </source>
</evidence>
<sequence>MKLDLYFLLGGITTALCSPLEAWQTALPNRYIVSLKAGISATDTDGHLNWVRDVHQRRSLRRRDISGVERTFDIGGFHAYAGSFDGDTLAQIESSEMVERVEPDTPIYPFELVSQPNATWGLGAISSVDPVDSNASLRDGFEYRYDADGGAGTFAYVIDTGVWVENPDFEGRAELGYTVYPDIPFEDSTGHGTHVAGTIASKTWGVAKKARVIAVKVIAPGQGVMSDFMDGFSWAVNNITATPGRAAISVINMSLGTSAPKVTKTRRRLTEDQGGPTNWAFDNLVHAASEQGILSVVSAGNAGVDVNRVSPAGTSSAITVAASAANNTVWSFSNFGSKVDLYAPGVDVHSLSLEAGKDVALTGTSMSAPHVSGLVLYLKSTESGLESVEAVTARILELCKKDVVTGVPEFTPNLLAYNGVA</sequence>